<dbReference type="AlphaFoldDB" id="X1GRK7"/>
<comment type="caution">
    <text evidence="2">The sequence shown here is derived from an EMBL/GenBank/DDBJ whole genome shotgun (WGS) entry which is preliminary data.</text>
</comment>
<protein>
    <submittedName>
        <fullName evidence="2">Uncharacterized protein</fullName>
    </submittedName>
</protein>
<gene>
    <name evidence="2" type="ORF">S03H2_28996</name>
</gene>
<name>X1GRK7_9ZZZZ</name>
<evidence type="ECO:0000256" key="1">
    <source>
        <dbReference type="SAM" id="Phobius"/>
    </source>
</evidence>
<sequence>MKYYTPISNIELIVFQINIYIQLIMFQLHITLLNLNRMVLKLSETKLFEIFINSLEFDVS</sequence>
<dbReference type="EMBL" id="BARU01017483">
    <property type="protein sequence ID" value="GAH60501.1"/>
    <property type="molecule type" value="Genomic_DNA"/>
</dbReference>
<organism evidence="2">
    <name type="scientific">marine sediment metagenome</name>
    <dbReference type="NCBI Taxonomy" id="412755"/>
    <lineage>
        <taxon>unclassified sequences</taxon>
        <taxon>metagenomes</taxon>
        <taxon>ecological metagenomes</taxon>
    </lineage>
</organism>
<keyword evidence="1" id="KW-0812">Transmembrane</keyword>
<proteinExistence type="predicted"/>
<reference evidence="2" key="1">
    <citation type="journal article" date="2014" name="Front. Microbiol.">
        <title>High frequency of phylogenetically diverse reductive dehalogenase-homologous genes in deep subseafloor sedimentary metagenomes.</title>
        <authorList>
            <person name="Kawai M."/>
            <person name="Futagami T."/>
            <person name="Toyoda A."/>
            <person name="Takaki Y."/>
            <person name="Nishi S."/>
            <person name="Hori S."/>
            <person name="Arai W."/>
            <person name="Tsubouchi T."/>
            <person name="Morono Y."/>
            <person name="Uchiyama I."/>
            <person name="Ito T."/>
            <person name="Fujiyama A."/>
            <person name="Inagaki F."/>
            <person name="Takami H."/>
        </authorList>
    </citation>
    <scope>NUCLEOTIDE SEQUENCE</scope>
    <source>
        <strain evidence="2">Expedition CK06-06</strain>
    </source>
</reference>
<accession>X1GRK7</accession>
<feature type="non-terminal residue" evidence="2">
    <location>
        <position position="60"/>
    </location>
</feature>
<keyword evidence="1" id="KW-1133">Transmembrane helix</keyword>
<feature type="transmembrane region" description="Helical" evidence="1">
    <location>
        <begin position="12"/>
        <end position="33"/>
    </location>
</feature>
<evidence type="ECO:0000313" key="2">
    <source>
        <dbReference type="EMBL" id="GAH60501.1"/>
    </source>
</evidence>
<keyword evidence="1" id="KW-0472">Membrane</keyword>